<keyword evidence="1" id="KW-0732">Signal</keyword>
<name>A0A1T4S7I3_9BACT</name>
<proteinExistence type="predicted"/>
<sequence length="291" mass="34026">MKKIVFFLITCLLYFSCSTASQKQQIKTSTSNSKIERVDSFKSCDDKLRELIVSSANFENPFKNQLKAKITEKNDEIFTIELYVEDSGVNSINTVGWIKLNTHEQSLIDITNDPDDGILLQYNKDLYNDYITRCLHINSDGKLIRQNDINYCKLPFDFNDYYNSGNTDKVNRVYPTYTYNPKDNLSKLVKRYFGMEYSYNEYLYLPPINSEQVIILCNTETDIETYDLVIVESNRIKSSLTIGHMDGNEIIDFTISSDYLITLYKYQDATVKRKKWKTFRINKSGIFYEIP</sequence>
<dbReference type="EMBL" id="FUXK01000059">
    <property type="protein sequence ID" value="SKA23791.1"/>
    <property type="molecule type" value="Genomic_DNA"/>
</dbReference>
<dbReference type="Proteomes" id="UP000190065">
    <property type="component" value="Unassembled WGS sequence"/>
</dbReference>
<evidence type="ECO:0000313" key="3">
    <source>
        <dbReference type="Proteomes" id="UP000190065"/>
    </source>
</evidence>
<protein>
    <recommendedName>
        <fullName evidence="4">Lipoprotein</fullName>
    </recommendedName>
</protein>
<reference evidence="2 3" key="1">
    <citation type="submission" date="2017-02" db="EMBL/GenBank/DDBJ databases">
        <authorList>
            <person name="Peterson S.W."/>
        </authorList>
    </citation>
    <scope>NUCLEOTIDE SEQUENCE [LARGE SCALE GENOMIC DNA]</scope>
    <source>
        <strain evidence="2 3">ATCC 43324</strain>
    </source>
</reference>
<dbReference type="RefSeq" id="WP_025071274.1">
    <property type="nucleotide sequence ID" value="NZ_FUXK01000059.1"/>
</dbReference>
<gene>
    <name evidence="2" type="ORF">SAMN02745202_02576</name>
</gene>
<evidence type="ECO:0000313" key="2">
    <source>
        <dbReference type="EMBL" id="SKA23791.1"/>
    </source>
</evidence>
<accession>A0A1T4S7I3</accession>
<dbReference type="AlphaFoldDB" id="A0A1T4S7I3"/>
<feature type="signal peptide" evidence="1">
    <location>
        <begin position="1"/>
        <end position="20"/>
    </location>
</feature>
<evidence type="ECO:0008006" key="4">
    <source>
        <dbReference type="Google" id="ProtNLM"/>
    </source>
</evidence>
<evidence type="ECO:0000256" key="1">
    <source>
        <dbReference type="SAM" id="SignalP"/>
    </source>
</evidence>
<organism evidence="2 3">
    <name type="scientific">Segatella oulorum</name>
    <dbReference type="NCBI Taxonomy" id="28136"/>
    <lineage>
        <taxon>Bacteria</taxon>
        <taxon>Pseudomonadati</taxon>
        <taxon>Bacteroidota</taxon>
        <taxon>Bacteroidia</taxon>
        <taxon>Bacteroidales</taxon>
        <taxon>Prevotellaceae</taxon>
        <taxon>Segatella</taxon>
    </lineage>
</organism>
<feature type="chain" id="PRO_5010533734" description="Lipoprotein" evidence="1">
    <location>
        <begin position="21"/>
        <end position="291"/>
    </location>
</feature>